<evidence type="ECO:0000256" key="2">
    <source>
        <dbReference type="ARBA" id="ARBA00022692"/>
    </source>
</evidence>
<keyword evidence="2 5" id="KW-0812">Transmembrane</keyword>
<gene>
    <name evidence="6" type="ORF">KUF71_006602</name>
</gene>
<comment type="subcellular location">
    <subcellularLocation>
        <location evidence="1">Membrane</location>
        <topology evidence="1">Multi-pass membrane protein</topology>
    </subcellularLocation>
</comment>
<dbReference type="GO" id="GO:0005743">
    <property type="term" value="C:mitochondrial inner membrane"/>
    <property type="evidence" value="ECO:0007669"/>
    <property type="project" value="TreeGrafter"/>
</dbReference>
<reference evidence="6" key="1">
    <citation type="submission" date="2021-07" db="EMBL/GenBank/DDBJ databases">
        <authorList>
            <person name="Catto M.A."/>
            <person name="Jacobson A."/>
            <person name="Kennedy G."/>
            <person name="Labadie P."/>
            <person name="Hunt B.G."/>
            <person name="Srinivasan R."/>
        </authorList>
    </citation>
    <scope>NUCLEOTIDE SEQUENCE</scope>
    <source>
        <strain evidence="6">PL_HMW_Pooled</strain>
        <tissue evidence="6">Head</tissue>
    </source>
</reference>
<dbReference type="PANTHER" id="PTHR12428:SF65">
    <property type="entry name" value="CYTOCHROME C OXIDASE ASSEMBLY PROTEIN COX18, MITOCHONDRIAL"/>
    <property type="match status" value="1"/>
</dbReference>
<proteinExistence type="predicted"/>
<keyword evidence="7" id="KW-1185">Reference proteome</keyword>
<name>A0AAE1I2Y1_9NEOP</name>
<dbReference type="AlphaFoldDB" id="A0AAE1I2Y1"/>
<organism evidence="6 7">
    <name type="scientific">Frankliniella fusca</name>
    <dbReference type="NCBI Taxonomy" id="407009"/>
    <lineage>
        <taxon>Eukaryota</taxon>
        <taxon>Metazoa</taxon>
        <taxon>Ecdysozoa</taxon>
        <taxon>Arthropoda</taxon>
        <taxon>Hexapoda</taxon>
        <taxon>Insecta</taxon>
        <taxon>Pterygota</taxon>
        <taxon>Neoptera</taxon>
        <taxon>Paraneoptera</taxon>
        <taxon>Thysanoptera</taxon>
        <taxon>Terebrantia</taxon>
        <taxon>Thripoidea</taxon>
        <taxon>Thripidae</taxon>
        <taxon>Frankliniella</taxon>
    </lineage>
</organism>
<dbReference type="PANTHER" id="PTHR12428">
    <property type="entry name" value="OXA1"/>
    <property type="match status" value="1"/>
</dbReference>
<evidence type="ECO:0000256" key="5">
    <source>
        <dbReference type="SAM" id="Phobius"/>
    </source>
</evidence>
<dbReference type="Proteomes" id="UP001219518">
    <property type="component" value="Unassembled WGS sequence"/>
</dbReference>
<dbReference type="GO" id="GO:0033617">
    <property type="term" value="P:mitochondrial respiratory chain complex IV assembly"/>
    <property type="evidence" value="ECO:0007669"/>
    <property type="project" value="TreeGrafter"/>
</dbReference>
<feature type="transmembrane region" description="Helical" evidence="5">
    <location>
        <begin position="207"/>
        <end position="229"/>
    </location>
</feature>
<accession>A0AAE1I2Y1</accession>
<dbReference type="EMBL" id="JAHWGI010001426">
    <property type="protein sequence ID" value="KAK3931584.1"/>
    <property type="molecule type" value="Genomic_DNA"/>
</dbReference>
<dbReference type="InterPro" id="IPR001708">
    <property type="entry name" value="YidC/ALB3/OXA1/COX18"/>
</dbReference>
<dbReference type="GO" id="GO:0032979">
    <property type="term" value="P:protein insertion into mitochondrial inner membrane from matrix"/>
    <property type="evidence" value="ECO:0007669"/>
    <property type="project" value="TreeGrafter"/>
</dbReference>
<evidence type="ECO:0000313" key="6">
    <source>
        <dbReference type="EMBL" id="KAK3931584.1"/>
    </source>
</evidence>
<dbReference type="GO" id="GO:0032977">
    <property type="term" value="F:membrane insertase activity"/>
    <property type="evidence" value="ECO:0007669"/>
    <property type="project" value="InterPro"/>
</dbReference>
<feature type="transmembrane region" description="Helical" evidence="5">
    <location>
        <begin position="249"/>
        <end position="268"/>
    </location>
</feature>
<evidence type="ECO:0000256" key="3">
    <source>
        <dbReference type="ARBA" id="ARBA00022989"/>
    </source>
</evidence>
<keyword evidence="4 5" id="KW-0472">Membrane</keyword>
<comment type="caution">
    <text evidence="6">The sequence shown here is derived from an EMBL/GenBank/DDBJ whole genome shotgun (WGS) entry which is preliminary data.</text>
</comment>
<protein>
    <submittedName>
        <fullName evidence="6">Cytochrome c oxidase assembly protein COX18, mitochondrial</fullName>
    </submittedName>
</protein>
<evidence type="ECO:0000256" key="1">
    <source>
        <dbReference type="ARBA" id="ARBA00004141"/>
    </source>
</evidence>
<evidence type="ECO:0000256" key="4">
    <source>
        <dbReference type="ARBA" id="ARBA00023136"/>
    </source>
</evidence>
<reference evidence="6" key="2">
    <citation type="journal article" date="2023" name="BMC Genomics">
        <title>Pest status, molecular evolution, and epigenetic factors derived from the genome assembly of Frankliniella fusca, a thysanopteran phytovirus vector.</title>
        <authorList>
            <person name="Catto M.A."/>
            <person name="Labadie P.E."/>
            <person name="Jacobson A.L."/>
            <person name="Kennedy G.G."/>
            <person name="Srinivasan R."/>
            <person name="Hunt B.G."/>
        </authorList>
    </citation>
    <scope>NUCLEOTIDE SEQUENCE</scope>
    <source>
        <strain evidence="6">PL_HMW_Pooled</strain>
    </source>
</reference>
<keyword evidence="3 5" id="KW-1133">Transmembrane helix</keyword>
<evidence type="ECO:0000313" key="7">
    <source>
        <dbReference type="Proteomes" id="UP001219518"/>
    </source>
</evidence>
<sequence>MKCHISRGLSHLRHVSGGAIYGRSGSLVDRRVEFVGAEAADGRLYHSEGCRPCPWHLRPGLGLLSAPALASQRALALRPPHTRSIIISKIIDTFRNAEITSVEGFSKFIIESAPVGAVRHFYELLEATTGLPWAANIVLCSAILQIILNGPANIYMVRWATNKEKQVADLIAVRATVMRSPSKENINMLAKTNVELTRQYGCQTYKLFLTIAYQMVHLTITSFGVRSVFMQSNPDILSSVAPWGSQLAYADPLFVLPLVNFLLSIVLVEVATWKKTQSEVGLKMTHRRANLPFKGDPLFLINLRRGVNIPVLLIYGIVPTALNIHWCVMMLSSINIQILLTHKRTRRALGIPPAYFETDKPYRDFLRHLRNDVRIFK</sequence>